<feature type="compositionally biased region" description="Basic residues" evidence="6">
    <location>
        <begin position="951"/>
        <end position="963"/>
    </location>
</feature>
<reference evidence="9 10" key="1">
    <citation type="journal article" date="2019" name="Nat. Ecol. Evol.">
        <title>Megaphylogeny resolves global patterns of mushroom evolution.</title>
        <authorList>
            <person name="Varga T."/>
            <person name="Krizsan K."/>
            <person name="Foldi C."/>
            <person name="Dima B."/>
            <person name="Sanchez-Garcia M."/>
            <person name="Sanchez-Ramirez S."/>
            <person name="Szollosi G.J."/>
            <person name="Szarkandi J.G."/>
            <person name="Papp V."/>
            <person name="Albert L."/>
            <person name="Andreopoulos W."/>
            <person name="Angelini C."/>
            <person name="Antonin V."/>
            <person name="Barry K.W."/>
            <person name="Bougher N.L."/>
            <person name="Buchanan P."/>
            <person name="Buyck B."/>
            <person name="Bense V."/>
            <person name="Catcheside P."/>
            <person name="Chovatia M."/>
            <person name="Cooper J."/>
            <person name="Damon W."/>
            <person name="Desjardin D."/>
            <person name="Finy P."/>
            <person name="Geml J."/>
            <person name="Haridas S."/>
            <person name="Hughes K."/>
            <person name="Justo A."/>
            <person name="Karasinski D."/>
            <person name="Kautmanova I."/>
            <person name="Kiss B."/>
            <person name="Kocsube S."/>
            <person name="Kotiranta H."/>
            <person name="LaButti K.M."/>
            <person name="Lechner B.E."/>
            <person name="Liimatainen K."/>
            <person name="Lipzen A."/>
            <person name="Lukacs Z."/>
            <person name="Mihaltcheva S."/>
            <person name="Morgado L.N."/>
            <person name="Niskanen T."/>
            <person name="Noordeloos M.E."/>
            <person name="Ohm R.A."/>
            <person name="Ortiz-Santana B."/>
            <person name="Ovrebo C."/>
            <person name="Racz N."/>
            <person name="Riley R."/>
            <person name="Savchenko A."/>
            <person name="Shiryaev A."/>
            <person name="Soop K."/>
            <person name="Spirin V."/>
            <person name="Szebenyi C."/>
            <person name="Tomsovsky M."/>
            <person name="Tulloss R.E."/>
            <person name="Uehling J."/>
            <person name="Grigoriev I.V."/>
            <person name="Vagvolgyi C."/>
            <person name="Papp T."/>
            <person name="Martin F.M."/>
            <person name="Miettinen O."/>
            <person name="Hibbett D.S."/>
            <person name="Nagy L.G."/>
        </authorList>
    </citation>
    <scope>NUCLEOTIDE SEQUENCE [LARGE SCALE GENOMIC DNA]</scope>
    <source>
        <strain evidence="9 10">CBS 121175</strain>
    </source>
</reference>
<proteinExistence type="predicted"/>
<dbReference type="GO" id="GO:0005509">
    <property type="term" value="F:calcium ion binding"/>
    <property type="evidence" value="ECO:0007669"/>
    <property type="project" value="InterPro"/>
</dbReference>
<evidence type="ECO:0000256" key="2">
    <source>
        <dbReference type="ARBA" id="ARBA00022692"/>
    </source>
</evidence>
<dbReference type="GO" id="GO:0006874">
    <property type="term" value="P:intracellular calcium ion homeostasis"/>
    <property type="evidence" value="ECO:0007669"/>
    <property type="project" value="TreeGrafter"/>
</dbReference>
<dbReference type="GO" id="GO:0016020">
    <property type="term" value="C:membrane"/>
    <property type="evidence" value="ECO:0007669"/>
    <property type="project" value="UniProtKB-SubCell"/>
</dbReference>
<feature type="compositionally biased region" description="Acidic residues" evidence="6">
    <location>
        <begin position="147"/>
        <end position="156"/>
    </location>
</feature>
<evidence type="ECO:0000256" key="4">
    <source>
        <dbReference type="ARBA" id="ARBA00022989"/>
    </source>
</evidence>
<dbReference type="EMBL" id="ML210150">
    <property type="protein sequence ID" value="TFK29334.1"/>
    <property type="molecule type" value="Genomic_DNA"/>
</dbReference>
<dbReference type="OrthoDB" id="544685at2759"/>
<feature type="transmembrane region" description="Helical" evidence="7">
    <location>
        <begin position="294"/>
        <end position="315"/>
    </location>
</feature>
<feature type="transmembrane region" description="Helical" evidence="7">
    <location>
        <begin position="330"/>
        <end position="347"/>
    </location>
</feature>
<feature type="compositionally biased region" description="Polar residues" evidence="6">
    <location>
        <begin position="111"/>
        <end position="120"/>
    </location>
</feature>
<keyword evidence="2 7" id="KW-0812">Transmembrane</keyword>
<evidence type="ECO:0000259" key="8">
    <source>
        <dbReference type="PROSITE" id="PS50222"/>
    </source>
</evidence>
<dbReference type="PROSITE" id="PS50222">
    <property type="entry name" value="EF_HAND_2"/>
    <property type="match status" value="1"/>
</dbReference>
<feature type="transmembrane region" description="Helical" evidence="7">
    <location>
        <begin position="189"/>
        <end position="220"/>
    </location>
</feature>
<dbReference type="PROSITE" id="PS00018">
    <property type="entry name" value="EF_HAND_1"/>
    <property type="match status" value="1"/>
</dbReference>
<keyword evidence="3" id="KW-0106">Calcium</keyword>
<feature type="region of interest" description="Disordered" evidence="6">
    <location>
        <begin position="502"/>
        <end position="524"/>
    </location>
</feature>
<protein>
    <recommendedName>
        <fullName evidence="8">EF-hand domain-containing protein</fullName>
    </recommendedName>
</protein>
<feature type="compositionally biased region" description="Polar residues" evidence="6">
    <location>
        <begin position="511"/>
        <end position="521"/>
    </location>
</feature>
<feature type="region of interest" description="Disordered" evidence="6">
    <location>
        <begin position="1"/>
        <end position="156"/>
    </location>
</feature>
<dbReference type="Pfam" id="PF25886">
    <property type="entry name" value="Msy1"/>
    <property type="match status" value="1"/>
</dbReference>
<dbReference type="InterPro" id="IPR011992">
    <property type="entry name" value="EF-hand-dom_pair"/>
</dbReference>
<dbReference type="InterPro" id="IPR002048">
    <property type="entry name" value="EF_hand_dom"/>
</dbReference>
<evidence type="ECO:0000313" key="9">
    <source>
        <dbReference type="EMBL" id="TFK29334.1"/>
    </source>
</evidence>
<evidence type="ECO:0000256" key="1">
    <source>
        <dbReference type="ARBA" id="ARBA00004370"/>
    </source>
</evidence>
<dbReference type="SUPFAM" id="SSF50182">
    <property type="entry name" value="Sm-like ribonucleoproteins"/>
    <property type="match status" value="1"/>
</dbReference>
<organism evidence="9 10">
    <name type="scientific">Coprinopsis marcescibilis</name>
    <name type="common">Agaric fungus</name>
    <name type="synonym">Psathyrella marcescibilis</name>
    <dbReference type="NCBI Taxonomy" id="230819"/>
    <lineage>
        <taxon>Eukaryota</taxon>
        <taxon>Fungi</taxon>
        <taxon>Dikarya</taxon>
        <taxon>Basidiomycota</taxon>
        <taxon>Agaricomycotina</taxon>
        <taxon>Agaricomycetes</taxon>
        <taxon>Agaricomycetidae</taxon>
        <taxon>Agaricales</taxon>
        <taxon>Agaricineae</taxon>
        <taxon>Psathyrellaceae</taxon>
        <taxon>Coprinopsis</taxon>
    </lineage>
</organism>
<dbReference type="SUPFAM" id="SSF47473">
    <property type="entry name" value="EF-hand"/>
    <property type="match status" value="1"/>
</dbReference>
<evidence type="ECO:0000313" key="10">
    <source>
        <dbReference type="Proteomes" id="UP000307440"/>
    </source>
</evidence>
<dbReference type="InterPro" id="IPR006685">
    <property type="entry name" value="MscS_channel_2nd"/>
</dbReference>
<dbReference type="InterPro" id="IPR058650">
    <property type="entry name" value="Msy1/2-like"/>
</dbReference>
<dbReference type="InterPro" id="IPR010920">
    <property type="entry name" value="LSM_dom_sf"/>
</dbReference>
<accession>A0A5C3L8H7</accession>
<dbReference type="GO" id="GO:0005262">
    <property type="term" value="F:calcium channel activity"/>
    <property type="evidence" value="ECO:0007669"/>
    <property type="project" value="TreeGrafter"/>
</dbReference>
<evidence type="ECO:0000256" key="5">
    <source>
        <dbReference type="ARBA" id="ARBA00023136"/>
    </source>
</evidence>
<evidence type="ECO:0000256" key="3">
    <source>
        <dbReference type="ARBA" id="ARBA00022837"/>
    </source>
</evidence>
<evidence type="ECO:0000256" key="7">
    <source>
        <dbReference type="SAM" id="Phobius"/>
    </source>
</evidence>
<feature type="region of interest" description="Disordered" evidence="6">
    <location>
        <begin position="933"/>
        <end position="970"/>
    </location>
</feature>
<dbReference type="AlphaFoldDB" id="A0A5C3L8H7"/>
<dbReference type="InterPro" id="IPR023408">
    <property type="entry name" value="MscS_beta-dom_sf"/>
</dbReference>
<feature type="domain" description="EF-hand" evidence="8">
    <location>
        <begin position="621"/>
        <end position="656"/>
    </location>
</feature>
<dbReference type="PANTHER" id="PTHR31323:SF1">
    <property type="entry name" value="MECHANOSENSITIVE ION CHANNEL PROTEIN"/>
    <property type="match status" value="1"/>
</dbReference>
<name>A0A5C3L8H7_COPMA</name>
<dbReference type="InterPro" id="IPR018247">
    <property type="entry name" value="EF_Hand_1_Ca_BS"/>
</dbReference>
<keyword evidence="4 7" id="KW-1133">Transmembrane helix</keyword>
<feature type="compositionally biased region" description="Polar residues" evidence="6">
    <location>
        <begin position="84"/>
        <end position="97"/>
    </location>
</feature>
<dbReference type="SMART" id="SM00054">
    <property type="entry name" value="EFh"/>
    <property type="match status" value="1"/>
</dbReference>
<feature type="transmembrane region" description="Helical" evidence="7">
    <location>
        <begin position="702"/>
        <end position="720"/>
    </location>
</feature>
<feature type="transmembrane region" description="Helical" evidence="7">
    <location>
        <begin position="240"/>
        <end position="273"/>
    </location>
</feature>
<dbReference type="Proteomes" id="UP000307440">
    <property type="component" value="Unassembled WGS sequence"/>
</dbReference>
<dbReference type="PANTHER" id="PTHR31323">
    <property type="entry name" value="MECHANOSENSITIVE ION CHANNEL PROTEIN MSY2"/>
    <property type="match status" value="1"/>
</dbReference>
<dbReference type="Pfam" id="PF00924">
    <property type="entry name" value="MS_channel_2nd"/>
    <property type="match status" value="1"/>
</dbReference>
<comment type="subcellular location">
    <subcellularLocation>
        <location evidence="1">Membrane</location>
    </subcellularLocation>
</comment>
<dbReference type="Gene3D" id="2.30.30.60">
    <property type="match status" value="1"/>
</dbReference>
<gene>
    <name evidence="9" type="ORF">FA15DRAFT_664267</name>
</gene>
<feature type="transmembrane region" description="Helical" evidence="7">
    <location>
        <begin position="677"/>
        <end position="696"/>
    </location>
</feature>
<evidence type="ECO:0000256" key="6">
    <source>
        <dbReference type="SAM" id="MobiDB-lite"/>
    </source>
</evidence>
<sequence>MPPNETPSLDDPFDDGPLNSVRSRRPSIDSLPIQRPLLASSTSIALDEYPENPPGIWDSEEHNPLASDPSKNTVTMKETKKAKLSSSLAPQESTVEPKQSVRMRLPESSDVKQISPTAPSYSRHIHTRDPSDLGPGSSAFNSPTNTDYEDGSDEYDWSGEEDLVEESNKFVENNMGKKQKQTGYGPKRLFVLAFSSLVGSTLMAALVATPAIIVHFYWYLPNPTDRRKFVNQNVQAWIFWVAANIVISWYLAMIIDIIPILVQYIITVTWGHLSENVKSKAEMYDAVKGTIKPAFYGASALVSWVVIFSHIYGLYNIDDAETSRAAYTDRVFQVVLFFFFFSLVLCVQKMLSHYVAWNFHHTAYEDRIEEVEKCLKVVERLRQYKPKKVHCKTGSGARTPMYANRLSDGFLPHDLNAVNTRLRAMHPISRLASEVSNSTKCANDADIEDAEKSLVGTTPKAKKKSRFWFKRKEKSVDNIVLDDLANERDVFDYPPASSRFGTSMALDGRTSDSTPMTTRPSSPAVKEHIHNATPTQIGDKSNKKHRTEASQGTLSQAAKVLKNAVLHDARNIKGANQDMSGLVWDVSSTAEAKHLARMLFQRLRDRRRKYLIPSDFYPVFATEDEADDAFSVFDKDHNGDLSRTELKATLVKTYRERRFLSRSLKDAGEALRTLDRILLVFALVILFFISLSVFGVEVGNSLSSVYTVGIAASFIFKSSASRAFDAIMFLFVTHPYDTGDRVFVDNDNLIVKKMGLFATVFTRSDGTETYYFNSQLFNKFITNVRRSGKTTEMLPMQVAWKTPLTKLDALEKNLNDWLSTEENRWFRPETGVTLQHIVYQRYLELTIGIAHNGNWQDWGLRNARKTAFHAAVQYYCRKLGIVGYESLLPVVYAEPDTNSSPIHDLDEDGEGDMISPNTESQFKEEIDNAAKNEAPSLGFLPPLPERSQLARARKSHRSKKHKLGAMNAEC</sequence>
<keyword evidence="10" id="KW-1185">Reference proteome</keyword>
<keyword evidence="5 7" id="KW-0472">Membrane</keyword>
<dbReference type="Gene3D" id="1.10.238.10">
    <property type="entry name" value="EF-hand"/>
    <property type="match status" value="1"/>
</dbReference>